<name>A0AA47MGS1_MERPO</name>
<dbReference type="EMBL" id="JAOPHQ010004295">
    <property type="protein sequence ID" value="KAK0139794.1"/>
    <property type="molecule type" value="Genomic_DNA"/>
</dbReference>
<evidence type="ECO:0000313" key="3">
    <source>
        <dbReference type="Proteomes" id="UP001174136"/>
    </source>
</evidence>
<dbReference type="PANTHER" id="PTHR47510">
    <property type="entry name" value="REVERSE TRANSCRIPTASE DOMAIN-CONTAINING PROTEIN"/>
    <property type="match status" value="1"/>
</dbReference>
<comment type="caution">
    <text evidence="2">The sequence shown here is derived from an EMBL/GenBank/DDBJ whole genome shotgun (WGS) entry which is preliminary data.</text>
</comment>
<dbReference type="PANTHER" id="PTHR47510:SF3">
    <property type="entry name" value="ENDO_EXONUCLEASE_PHOSPHATASE DOMAIN-CONTAINING PROTEIN"/>
    <property type="match status" value="1"/>
</dbReference>
<organism evidence="2 3">
    <name type="scientific">Merluccius polli</name>
    <name type="common">Benguela hake</name>
    <name type="synonym">Merluccius cadenati</name>
    <dbReference type="NCBI Taxonomy" id="89951"/>
    <lineage>
        <taxon>Eukaryota</taxon>
        <taxon>Metazoa</taxon>
        <taxon>Chordata</taxon>
        <taxon>Craniata</taxon>
        <taxon>Vertebrata</taxon>
        <taxon>Euteleostomi</taxon>
        <taxon>Actinopterygii</taxon>
        <taxon>Neopterygii</taxon>
        <taxon>Teleostei</taxon>
        <taxon>Neoteleostei</taxon>
        <taxon>Acanthomorphata</taxon>
        <taxon>Zeiogadaria</taxon>
        <taxon>Gadariae</taxon>
        <taxon>Gadiformes</taxon>
        <taxon>Gadoidei</taxon>
        <taxon>Merlucciidae</taxon>
        <taxon>Merluccius</taxon>
    </lineage>
</organism>
<gene>
    <name evidence="2" type="ORF">N1851_023295</name>
</gene>
<dbReference type="AlphaFoldDB" id="A0AA47MGS1"/>
<evidence type="ECO:0000313" key="2">
    <source>
        <dbReference type="EMBL" id="KAK0139794.1"/>
    </source>
</evidence>
<proteinExistence type="predicted"/>
<evidence type="ECO:0000256" key="1">
    <source>
        <dbReference type="SAM" id="MobiDB-lite"/>
    </source>
</evidence>
<dbReference type="Proteomes" id="UP001174136">
    <property type="component" value="Unassembled WGS sequence"/>
</dbReference>
<sequence length="146" mass="16385">MEATPPAQGHPAEASGQPGSAQEVNWHLSSHQSMLNTVVRAGLEPATLRFPNQVLYGLSYCRPKVSCNNPELLNDTITSYLNFCADNIVDTKEVRIYPNNKPWVNNSFKHILNQKKIAFKEGDRQNVKDLEKELTKVHDQEGKNGL</sequence>
<feature type="region of interest" description="Disordered" evidence="1">
    <location>
        <begin position="1"/>
        <end position="22"/>
    </location>
</feature>
<reference evidence="2" key="1">
    <citation type="journal article" date="2023" name="Front. Mar. Sci.">
        <title>A new Merluccius polli reference genome to investigate the effects of global change in West African waters.</title>
        <authorList>
            <person name="Mateo J.L."/>
            <person name="Blanco-Fernandez C."/>
            <person name="Garcia-Vazquez E."/>
            <person name="Machado-Schiaffino G."/>
        </authorList>
    </citation>
    <scope>NUCLEOTIDE SEQUENCE</scope>
    <source>
        <strain evidence="2">C29</strain>
        <tissue evidence="2">Fin</tissue>
    </source>
</reference>
<accession>A0AA47MGS1</accession>
<keyword evidence="3" id="KW-1185">Reference proteome</keyword>
<protein>
    <submittedName>
        <fullName evidence="2">Uncharacterized protein</fullName>
    </submittedName>
</protein>